<keyword evidence="3" id="KW-0539">Nucleus</keyword>
<gene>
    <name evidence="5" type="ORF">FSP39_023508</name>
</gene>
<organism evidence="5 6">
    <name type="scientific">Pinctada imbricata</name>
    <name type="common">Atlantic pearl-oyster</name>
    <name type="synonym">Pinctada martensii</name>
    <dbReference type="NCBI Taxonomy" id="66713"/>
    <lineage>
        <taxon>Eukaryota</taxon>
        <taxon>Metazoa</taxon>
        <taxon>Spiralia</taxon>
        <taxon>Lophotrochozoa</taxon>
        <taxon>Mollusca</taxon>
        <taxon>Bivalvia</taxon>
        <taxon>Autobranchia</taxon>
        <taxon>Pteriomorphia</taxon>
        <taxon>Pterioida</taxon>
        <taxon>Pterioidea</taxon>
        <taxon>Pteriidae</taxon>
        <taxon>Pinctada</taxon>
    </lineage>
</organism>
<evidence type="ECO:0000313" key="6">
    <source>
        <dbReference type="Proteomes" id="UP001186944"/>
    </source>
</evidence>
<dbReference type="GO" id="GO:0005730">
    <property type="term" value="C:nucleolus"/>
    <property type="evidence" value="ECO:0007669"/>
    <property type="project" value="UniProtKB-SubCell"/>
</dbReference>
<dbReference type="SUPFAM" id="SSF54928">
    <property type="entry name" value="RNA-binding domain, RBD"/>
    <property type="match status" value="1"/>
</dbReference>
<feature type="domain" description="RRM" evidence="4">
    <location>
        <begin position="1"/>
        <end position="35"/>
    </location>
</feature>
<evidence type="ECO:0000256" key="1">
    <source>
        <dbReference type="ARBA" id="ARBA00004604"/>
    </source>
</evidence>
<proteinExistence type="predicted"/>
<dbReference type="EMBL" id="VSWD01000007">
    <property type="protein sequence ID" value="KAK3098830.1"/>
    <property type="molecule type" value="Genomic_DNA"/>
</dbReference>
<comment type="subcellular location">
    <subcellularLocation>
        <location evidence="1">Nucleus</location>
        <location evidence="1">Nucleolus</location>
    </subcellularLocation>
</comment>
<dbReference type="GO" id="GO:0003723">
    <property type="term" value="F:RNA binding"/>
    <property type="evidence" value="ECO:0007669"/>
    <property type="project" value="UniProtKB-KW"/>
</dbReference>
<protein>
    <recommendedName>
        <fullName evidence="4">RRM domain-containing protein</fullName>
    </recommendedName>
</protein>
<dbReference type="Proteomes" id="UP001186944">
    <property type="component" value="Unassembled WGS sequence"/>
</dbReference>
<keyword evidence="2" id="KW-0694">RNA-binding</keyword>
<accession>A0AA88YBJ4</accession>
<dbReference type="InterPro" id="IPR000504">
    <property type="entry name" value="RRM_dom"/>
</dbReference>
<evidence type="ECO:0000256" key="2">
    <source>
        <dbReference type="ARBA" id="ARBA00022884"/>
    </source>
</evidence>
<name>A0AA88YBJ4_PINIB</name>
<evidence type="ECO:0000259" key="4">
    <source>
        <dbReference type="Pfam" id="PF00076"/>
    </source>
</evidence>
<dbReference type="AlphaFoldDB" id="A0AA88YBJ4"/>
<keyword evidence="6" id="KW-1185">Reference proteome</keyword>
<dbReference type="InterPro" id="IPR012677">
    <property type="entry name" value="Nucleotide-bd_a/b_plait_sf"/>
</dbReference>
<dbReference type="InterPro" id="IPR035979">
    <property type="entry name" value="RBD_domain_sf"/>
</dbReference>
<evidence type="ECO:0000313" key="5">
    <source>
        <dbReference type="EMBL" id="KAK3098830.1"/>
    </source>
</evidence>
<sequence>QTGGSKGYAFIEFEYEAVAKVVAETMNNYLMFERLLKCQLVPSDKVHPDLYKGSERRFSKPKAHRVAIKRHNNLDVKDKEEKASTRFAKKNKARMEKLREMGIDVDFSSVVRTKLCSVILYFAYTFQGSRSN</sequence>
<reference evidence="5" key="1">
    <citation type="submission" date="2019-08" db="EMBL/GenBank/DDBJ databases">
        <title>The improved chromosome-level genome for the pearl oyster Pinctada fucata martensii using PacBio sequencing and Hi-C.</title>
        <authorList>
            <person name="Zheng Z."/>
        </authorList>
    </citation>
    <scope>NUCLEOTIDE SEQUENCE</scope>
    <source>
        <strain evidence="5">ZZ-2019</strain>
        <tissue evidence="5">Adductor muscle</tissue>
    </source>
</reference>
<evidence type="ECO:0000256" key="3">
    <source>
        <dbReference type="ARBA" id="ARBA00023242"/>
    </source>
</evidence>
<comment type="caution">
    <text evidence="5">The sequence shown here is derived from an EMBL/GenBank/DDBJ whole genome shotgun (WGS) entry which is preliminary data.</text>
</comment>
<dbReference type="Pfam" id="PF00076">
    <property type="entry name" value="RRM_1"/>
    <property type="match status" value="1"/>
</dbReference>
<dbReference type="Gene3D" id="3.30.70.330">
    <property type="match status" value="1"/>
</dbReference>
<feature type="non-terminal residue" evidence="5">
    <location>
        <position position="1"/>
    </location>
</feature>
<dbReference type="PANTHER" id="PTHR46754">
    <property type="entry name" value="MKI67 FHA DOMAIN-INTERACTING NUCLEOLAR PHOSPHOPROTEIN"/>
    <property type="match status" value="1"/>
</dbReference>